<protein>
    <submittedName>
        <fullName evidence="2">Uncharacterized protein</fullName>
    </submittedName>
</protein>
<evidence type="ECO:0000313" key="3">
    <source>
        <dbReference type="Proteomes" id="UP000542353"/>
    </source>
</evidence>
<dbReference type="AlphaFoldDB" id="A0A7W8DYK6"/>
<organism evidence="2 3">
    <name type="scientific">Rhodopseudomonas rhenobacensis</name>
    <dbReference type="NCBI Taxonomy" id="87461"/>
    <lineage>
        <taxon>Bacteria</taxon>
        <taxon>Pseudomonadati</taxon>
        <taxon>Pseudomonadota</taxon>
        <taxon>Alphaproteobacteria</taxon>
        <taxon>Hyphomicrobiales</taxon>
        <taxon>Nitrobacteraceae</taxon>
        <taxon>Rhodopseudomonas</taxon>
    </lineage>
</organism>
<proteinExistence type="predicted"/>
<feature type="signal peptide" evidence="1">
    <location>
        <begin position="1"/>
        <end position="23"/>
    </location>
</feature>
<keyword evidence="3" id="KW-1185">Reference proteome</keyword>
<gene>
    <name evidence="2" type="ORF">HNR60_001671</name>
</gene>
<evidence type="ECO:0000256" key="1">
    <source>
        <dbReference type="SAM" id="SignalP"/>
    </source>
</evidence>
<dbReference type="RefSeq" id="WP_184256277.1">
    <property type="nucleotide sequence ID" value="NZ_JACHIH010000007.1"/>
</dbReference>
<dbReference type="EMBL" id="JACHIH010000007">
    <property type="protein sequence ID" value="MBB5046922.1"/>
    <property type="molecule type" value="Genomic_DNA"/>
</dbReference>
<sequence>MTLRLALVAAAVTTLVAAVPAQATVGIGWGPEDHGVRTVVVNGRVLSLPRDETVFLRTGERHRTYRHDRFIFDR</sequence>
<feature type="chain" id="PRO_5031168073" evidence="1">
    <location>
        <begin position="24"/>
        <end position="74"/>
    </location>
</feature>
<reference evidence="2 3" key="1">
    <citation type="submission" date="2020-08" db="EMBL/GenBank/DDBJ databases">
        <title>Genomic Encyclopedia of Type Strains, Phase IV (KMG-IV): sequencing the most valuable type-strain genomes for metagenomic binning, comparative biology and taxonomic classification.</title>
        <authorList>
            <person name="Goeker M."/>
        </authorList>
    </citation>
    <scope>NUCLEOTIDE SEQUENCE [LARGE SCALE GENOMIC DNA]</scope>
    <source>
        <strain evidence="2 3">DSM 12706</strain>
    </source>
</reference>
<evidence type="ECO:0000313" key="2">
    <source>
        <dbReference type="EMBL" id="MBB5046922.1"/>
    </source>
</evidence>
<dbReference type="Proteomes" id="UP000542353">
    <property type="component" value="Unassembled WGS sequence"/>
</dbReference>
<accession>A0A7W8DYK6</accession>
<name>A0A7W8DYK6_9BRAD</name>
<comment type="caution">
    <text evidence="2">The sequence shown here is derived from an EMBL/GenBank/DDBJ whole genome shotgun (WGS) entry which is preliminary data.</text>
</comment>
<keyword evidence="1" id="KW-0732">Signal</keyword>